<dbReference type="GeneID" id="58559663"/>
<dbReference type="EMBL" id="MUKV01000003">
    <property type="protein sequence ID" value="OQS43257.1"/>
    <property type="molecule type" value="Genomic_DNA"/>
</dbReference>
<organism evidence="1 2">
    <name type="scientific">Chromobacterium haemolyticum</name>
    <dbReference type="NCBI Taxonomy" id="394935"/>
    <lineage>
        <taxon>Bacteria</taxon>
        <taxon>Pseudomonadati</taxon>
        <taxon>Pseudomonadota</taxon>
        <taxon>Betaproteobacteria</taxon>
        <taxon>Neisseriales</taxon>
        <taxon>Chromobacteriaceae</taxon>
        <taxon>Chromobacterium</taxon>
    </lineage>
</organism>
<evidence type="ECO:0000313" key="1">
    <source>
        <dbReference type="EMBL" id="OQS43257.1"/>
    </source>
</evidence>
<proteinExistence type="predicted"/>
<reference evidence="1 2" key="1">
    <citation type="submission" date="2017-02" db="EMBL/GenBank/DDBJ databases">
        <title>Chromobacterium haemolyticum H5244.</title>
        <authorList>
            <person name="Gulvik C.A."/>
        </authorList>
    </citation>
    <scope>NUCLEOTIDE SEQUENCE [LARGE SCALE GENOMIC DNA]</scope>
    <source>
        <strain evidence="1 2">H5244</strain>
    </source>
</reference>
<dbReference type="RefSeq" id="WP_161523609.1">
    <property type="nucleotide sequence ID" value="NZ_AP019312.1"/>
</dbReference>
<evidence type="ECO:0000313" key="2">
    <source>
        <dbReference type="Proteomes" id="UP000192721"/>
    </source>
</evidence>
<name>A0A1W0D8B7_9NEIS</name>
<accession>A0A1W0D8B7</accession>
<comment type="caution">
    <text evidence="1">The sequence shown here is derived from an EMBL/GenBank/DDBJ whole genome shotgun (WGS) entry which is preliminary data.</text>
</comment>
<gene>
    <name evidence="1" type="ORF">B0T45_04050</name>
</gene>
<dbReference type="Gene3D" id="3.40.190.10">
    <property type="entry name" value="Periplasmic binding protein-like II"/>
    <property type="match status" value="1"/>
</dbReference>
<sequence length="268" mass="29899">MKRRGLSLAGAVLALAWPLSAAAAEPLLLCYEDQASYPWLDGRGGGLDIQLIKHLQSGLKRELSLHPMPWRRCINMLRQGKMDGAFAASFLPERLQWGVYPMLSDGEPDASQRLHSATYSLYRLKGTTVDWDGARLSSGMAPIGMQTDFSIGVFLRKQQVAIDDSNRDPLAILQMLRLRRLSGAALQTPRAEQILHDHPELAEAIERCRLPLEEKPYFLILSRQLAYREPGLPGRIWAELERQREAPAFLAQLRAAGAHREAGGAARK</sequence>
<dbReference type="AlphaFoldDB" id="A0A1W0D8B7"/>
<dbReference type="Proteomes" id="UP000192721">
    <property type="component" value="Unassembled WGS sequence"/>
</dbReference>
<protein>
    <submittedName>
        <fullName evidence="1">Uncharacterized protein</fullName>
    </submittedName>
</protein>
<dbReference type="SUPFAM" id="SSF53850">
    <property type="entry name" value="Periplasmic binding protein-like II"/>
    <property type="match status" value="1"/>
</dbReference>